<dbReference type="HOGENOM" id="CLU_093171_0_0_0"/>
<keyword evidence="2" id="KW-1185">Reference proteome</keyword>
<sequence>MTCFGDNTDPMQQVCYSLMVNEELFGQASENKQIIASSGYIYAVDQAIQNFSNSYNSLESYNKIDLLGVIQTMLTSGLIQPGTTGSYYPAYTEQTTLQILMIGLSNDREKLTQLIEEMNAFIVTNQSQFHQSGTPPSTIQDDIKTMMTLNSYLTQLSLNPLLIMQNDFLDNLYQVFNNAEPLFGTYGLDLMLFDLDLVGAGLYKYSSSTLPPSGYLSPNFQNAAELQPLILSLITGANQLYFAQMNSHLQMGINTMIENGS</sequence>
<dbReference type="EMBL" id="FR872582">
    <property type="protein sequence ID" value="CCB88617.1"/>
    <property type="molecule type" value="Genomic_DNA"/>
</dbReference>
<name>F8L798_SIMNZ</name>
<dbReference type="KEGG" id="sng:SNE_A07400"/>
<protein>
    <submittedName>
        <fullName evidence="1">Uncharacterized protein</fullName>
    </submittedName>
</protein>
<gene>
    <name evidence="1" type="ordered locus">SNE_A07400</name>
</gene>
<reference evidence="1 2" key="2">
    <citation type="journal article" date="2011" name="Mol. Biol. Evol.">
        <title>Unity in variety--the pan-genome of the Chlamydiae.</title>
        <authorList>
            <person name="Collingro A."/>
            <person name="Tischler P."/>
            <person name="Weinmaier T."/>
            <person name="Penz T."/>
            <person name="Heinz E."/>
            <person name="Brunham R.C."/>
            <person name="Read T.D."/>
            <person name="Bavoil P.M."/>
            <person name="Sachse K."/>
            <person name="Kahane S."/>
            <person name="Friedman M.G."/>
            <person name="Rattei T."/>
            <person name="Myers G.S."/>
            <person name="Horn M."/>
        </authorList>
    </citation>
    <scope>NUCLEOTIDE SEQUENCE [LARGE SCALE GENOMIC DNA]</scope>
    <source>
        <strain evidence="2">ATCC VR-1471 / Z</strain>
    </source>
</reference>
<organism evidence="1 2">
    <name type="scientific">Simkania negevensis (strain ATCC VR-1471 / DSM 27360 / Z)</name>
    <dbReference type="NCBI Taxonomy" id="331113"/>
    <lineage>
        <taxon>Bacteria</taxon>
        <taxon>Pseudomonadati</taxon>
        <taxon>Chlamydiota</taxon>
        <taxon>Chlamydiia</taxon>
        <taxon>Parachlamydiales</taxon>
        <taxon>Simkaniaceae</taxon>
        <taxon>Simkania</taxon>
    </lineage>
</organism>
<evidence type="ECO:0000313" key="2">
    <source>
        <dbReference type="Proteomes" id="UP000000496"/>
    </source>
</evidence>
<dbReference type="Proteomes" id="UP000000496">
    <property type="component" value="Chromosome gsn.131"/>
</dbReference>
<accession>F8L798</accession>
<dbReference type="STRING" id="331113.SNE_A07400"/>
<proteinExistence type="predicted"/>
<reference key="1">
    <citation type="journal article" date="2011" name="Mol. Biol. Evol.">
        <title>Unity in variety -- the pan-genome of the Chlamydiae.</title>
        <authorList>
            <person name="Collingro A."/>
            <person name="Tischler P."/>
            <person name="Weinmaier T."/>
            <person name="Penz T."/>
            <person name="Heinz E."/>
            <person name="Brunham R.C."/>
            <person name="Read T.D."/>
            <person name="Bavoil P.M."/>
            <person name="Sachse K."/>
            <person name="Kahane S."/>
            <person name="Friedman M.G."/>
            <person name="Rattei T."/>
            <person name="Myers G.S.A."/>
            <person name="Horn M."/>
        </authorList>
    </citation>
    <scope>NUCLEOTIDE SEQUENCE</scope>
    <source>
        <strain>Z</strain>
    </source>
</reference>
<dbReference type="AlphaFoldDB" id="F8L798"/>
<evidence type="ECO:0000313" key="1">
    <source>
        <dbReference type="EMBL" id="CCB88617.1"/>
    </source>
</evidence>